<dbReference type="Gene3D" id="2.60.120.260">
    <property type="entry name" value="Galactose-binding domain-like"/>
    <property type="match status" value="1"/>
</dbReference>
<protein>
    <recommendedName>
        <fullName evidence="2">CBM-cenC domain-containing protein</fullName>
    </recommendedName>
</protein>
<reference evidence="1" key="1">
    <citation type="submission" date="2007-12" db="EMBL/GenBank/DDBJ databases">
        <title>Phylogenetic prediction and protein expressional analysis in the genetic information detected from deep-sea hydrothermal vent in Suiyo seamount.</title>
        <authorList>
            <person name="Sasaki M."/>
            <person name="Tsujimura M."/>
            <person name="Zhang Z."/>
            <person name="Akutsu J."/>
            <person name="Tajima H."/>
            <person name="Kawarabayasi Y."/>
        </authorList>
    </citation>
    <scope>NUCLEOTIDE SEQUENCE</scope>
</reference>
<evidence type="ECO:0008006" key="2">
    <source>
        <dbReference type="Google" id="ProtNLM"/>
    </source>
</evidence>
<proteinExistence type="predicted"/>
<feature type="non-terminal residue" evidence="1">
    <location>
        <position position="1"/>
    </location>
</feature>
<organism evidence="1">
    <name type="scientific">uncultured microorganism</name>
    <dbReference type="NCBI Taxonomy" id="358574"/>
    <lineage>
        <taxon>unclassified sequences</taxon>
        <taxon>environmental samples</taxon>
    </lineage>
</organism>
<dbReference type="EMBL" id="AB372114">
    <property type="protein sequence ID" value="BAM75598.1"/>
    <property type="molecule type" value="Genomic_DNA"/>
</dbReference>
<accession>L8B110</accession>
<sequence length="712" mass="78822">RSCVNPDTPGLTTFYTWEGSDVTGYQLRTWQALVSFDGGPCTNIAPAVAQSGNLPVCTDTSDNLFSCTEQQAASDPNCQIFYNALGQRYYRLADRVVLSSDECTPLRRNSAPDEIWYGVPSLSTSCAPASVGCRQYRPSNGFGYSGIQWDFEQGSTDGWLGEYSTESAIYNGHSIKVVDQLSNGRNYTAHIVTDLIKNNSRYLVQFWSKGAAAVRVYFIDADGQIVASQNISGLNAAEWQAAQAGIFEFNNFQAKDYYLRFVNLGSGEFFLDNIVLKEIADVFVIEDSWDQDLTAYCSDPSAAPYNDSQFTGSQLGCQAYNSSEGETLYLKSFSRLCTDVNCKALIDSQNSLAASSQTINGMTIPEDEVAYFVDDPEKRCSSEYKGCSAFGVPTYDRTTETQDITDWGTTYLVNDPEQYNTIICQSSSLFCQQFKDTSGIEHSYKDPQNRLCQYKLQNGSYGWYRPDGSACDVRAEEPVQPLASTDAGYNGWVAACDVSNDSCTEIVDPEPTDANSDIVYYLIKSSLDLESCVDGVVNRPDGCRLFYDTSQPAIYDSTATPDGSNPVACDANNDQSCNANLLVKVQPDRTCDQFLSCISTYKLEQEGKPDKNICLAVGLCKELKKVGDNWFCATPVTKDQSQAVNQTIRANNPVSVDQYRNMTGFSFIGEQWPNGGFQGYYSYEQMYEVGTKVYLDNPDFEDETDFQRNAGN</sequence>
<evidence type="ECO:0000313" key="1">
    <source>
        <dbReference type="EMBL" id="BAM75598.1"/>
    </source>
</evidence>
<feature type="non-terminal residue" evidence="1">
    <location>
        <position position="712"/>
    </location>
</feature>
<name>L8B110_9ZZZZ</name>
<dbReference type="AlphaFoldDB" id="L8B110"/>